<keyword evidence="3" id="KW-0234">DNA repair</keyword>
<reference evidence="5" key="1">
    <citation type="submission" date="2024-01" db="EMBL/GenBank/DDBJ databases">
        <title>First draft genome sequence data of TA4-1, the type strain of Gram-positive actinobacterium Streptomyces chiangmaiensis.</title>
        <authorList>
            <person name="Yasawong M."/>
            <person name="Nantapong N."/>
        </authorList>
    </citation>
    <scope>NUCLEOTIDE SEQUENCE</scope>
    <source>
        <strain evidence="5">TA4-1</strain>
    </source>
</reference>
<accession>A0ABU7FW15</accession>
<name>A0ABU7FW15_9ACTN</name>
<proteinExistence type="inferred from homology"/>
<organism evidence="5 6">
    <name type="scientific">Streptomyces chiangmaiensis</name>
    <dbReference type="NCBI Taxonomy" id="766497"/>
    <lineage>
        <taxon>Bacteria</taxon>
        <taxon>Bacillati</taxon>
        <taxon>Actinomycetota</taxon>
        <taxon>Actinomycetes</taxon>
        <taxon>Kitasatosporales</taxon>
        <taxon>Streptomycetaceae</taxon>
        <taxon>Streptomyces</taxon>
    </lineage>
</organism>
<dbReference type="HAMAP" id="MF_01875">
    <property type="entry name" value="Prokaryotic_Ku"/>
    <property type="match status" value="1"/>
</dbReference>
<comment type="subunit">
    <text evidence="3">Homodimer. Interacts with LigD.</text>
</comment>
<dbReference type="EMBL" id="JAYWVC010000318">
    <property type="protein sequence ID" value="MED7828124.1"/>
    <property type="molecule type" value="Genomic_DNA"/>
</dbReference>
<dbReference type="SUPFAM" id="SSF100939">
    <property type="entry name" value="SPOC domain-like"/>
    <property type="match status" value="1"/>
</dbReference>
<feature type="domain" description="Ku" evidence="4">
    <location>
        <begin position="56"/>
        <end position="185"/>
    </location>
</feature>
<dbReference type="PIRSF" id="PIRSF006493">
    <property type="entry name" value="Prok_Ku"/>
    <property type="match status" value="1"/>
</dbReference>
<evidence type="ECO:0000256" key="1">
    <source>
        <dbReference type="ARBA" id="ARBA00023125"/>
    </source>
</evidence>
<evidence type="ECO:0000256" key="2">
    <source>
        <dbReference type="ARBA" id="ARBA00023172"/>
    </source>
</evidence>
<dbReference type="PANTHER" id="PTHR41251:SF1">
    <property type="entry name" value="NON-HOMOLOGOUS END JOINING PROTEIN KU"/>
    <property type="match status" value="1"/>
</dbReference>
<dbReference type="Proteomes" id="UP001333996">
    <property type="component" value="Unassembled WGS sequence"/>
</dbReference>
<keyword evidence="1 3" id="KW-0238">DNA-binding</keyword>
<evidence type="ECO:0000256" key="3">
    <source>
        <dbReference type="HAMAP-Rule" id="MF_01875"/>
    </source>
</evidence>
<keyword evidence="6" id="KW-1185">Reference proteome</keyword>
<comment type="caution">
    <text evidence="5">The sequence shown here is derived from an EMBL/GenBank/DDBJ whole genome shotgun (WGS) entry which is preliminary data.</text>
</comment>
<comment type="similarity">
    <text evidence="3">Belongs to the prokaryotic Ku family.</text>
</comment>
<dbReference type="InterPro" id="IPR006164">
    <property type="entry name" value="DNA_bd_Ku70/Ku80"/>
</dbReference>
<dbReference type="InterPro" id="IPR009187">
    <property type="entry name" value="Prok_Ku"/>
</dbReference>
<sequence>MAAPTQAVWTGWITFGLVSLPVQLFPATRRHGVDLHEVHAADGSRIRHRRICQAEHREVDNREIAKGYETPDGHTVVLEEADLEALPLPSKHVIDVLGFVPVDGLDPILFSRAYYAAPHGQTGQRPYALLVAAMVRAERAAVAKVTLSTRERLAAVWPRRDTLVVQTLLWPKEVRDPGSIRSTTPVTGQELELASLLLAQMPDVDLAELHDDYAAALQQLAEAKESGGQLVQPAEPEPAVDLMAALEESLRTAAGHGRPPG</sequence>
<evidence type="ECO:0000313" key="6">
    <source>
        <dbReference type="Proteomes" id="UP001333996"/>
    </source>
</evidence>
<evidence type="ECO:0000313" key="5">
    <source>
        <dbReference type="EMBL" id="MED7828124.1"/>
    </source>
</evidence>
<dbReference type="SMART" id="SM00559">
    <property type="entry name" value="Ku78"/>
    <property type="match status" value="1"/>
</dbReference>
<dbReference type="RefSeq" id="WP_329512483.1">
    <property type="nucleotide sequence ID" value="NZ_BAAAYZ010000059.1"/>
</dbReference>
<protein>
    <recommendedName>
        <fullName evidence="3">Non-homologous end joining protein Ku</fullName>
    </recommendedName>
</protein>
<dbReference type="InterPro" id="IPR016194">
    <property type="entry name" value="SPOC-like_C_dom_sf"/>
</dbReference>
<dbReference type="NCBIfam" id="TIGR02772">
    <property type="entry name" value="Ku_bact"/>
    <property type="match status" value="1"/>
</dbReference>
<comment type="function">
    <text evidence="3">With LigD forms a non-homologous end joining (NHEJ) DNA repair enzyme, which repairs dsDNA breaks with reduced fidelity. Binds linear dsDNA with 5'- and 3'- overhangs but not closed circular dsDNA nor ssDNA. Recruits and stimulates the ligase activity of LigD.</text>
</comment>
<gene>
    <name evidence="3" type="primary">ku</name>
    <name evidence="5" type="ORF">VXC91_41165</name>
</gene>
<dbReference type="PANTHER" id="PTHR41251">
    <property type="entry name" value="NON-HOMOLOGOUS END JOINING PROTEIN KU"/>
    <property type="match status" value="1"/>
</dbReference>
<dbReference type="Pfam" id="PF02735">
    <property type="entry name" value="Ku"/>
    <property type="match status" value="1"/>
</dbReference>
<keyword evidence="2 3" id="KW-0233">DNA recombination</keyword>
<evidence type="ECO:0000259" key="4">
    <source>
        <dbReference type="SMART" id="SM00559"/>
    </source>
</evidence>
<dbReference type="Gene3D" id="2.40.290.10">
    <property type="match status" value="1"/>
</dbReference>
<keyword evidence="3" id="KW-0227">DNA damage</keyword>